<organism evidence="2 3">
    <name type="scientific">Candidatus Blackburnbacteria bacterium RIFCSPHIGHO2_12_FULL_41_13b</name>
    <dbReference type="NCBI Taxonomy" id="1797517"/>
    <lineage>
        <taxon>Bacteria</taxon>
        <taxon>Candidatus Blackburniibacteriota</taxon>
    </lineage>
</organism>
<dbReference type="Proteomes" id="UP000178272">
    <property type="component" value="Unassembled WGS sequence"/>
</dbReference>
<dbReference type="Gene3D" id="3.30.2310.20">
    <property type="entry name" value="RelE-like"/>
    <property type="match status" value="1"/>
</dbReference>
<dbReference type="EMBL" id="MHCA01000003">
    <property type="protein sequence ID" value="OGY13046.1"/>
    <property type="molecule type" value="Genomic_DNA"/>
</dbReference>
<proteinExistence type="predicted"/>
<evidence type="ECO:0000256" key="1">
    <source>
        <dbReference type="ARBA" id="ARBA00022649"/>
    </source>
</evidence>
<evidence type="ECO:0000313" key="3">
    <source>
        <dbReference type="Proteomes" id="UP000178272"/>
    </source>
</evidence>
<comment type="caution">
    <text evidence="2">The sequence shown here is derived from an EMBL/GenBank/DDBJ whole genome shotgun (WGS) entry which is preliminary data.</text>
</comment>
<sequence>MRVQLAPELIKKLKKQDVRLRKSFRLAIDLFSTNPNAPKLDNHELQQEWAGFKSIDITNEWRALYTEKKEGDEIAAYFEEIGTHEELYGRDK</sequence>
<gene>
    <name evidence="2" type="ORF">A3F61_01590</name>
</gene>
<reference evidence="2 3" key="1">
    <citation type="journal article" date="2016" name="Nat. Commun.">
        <title>Thousands of microbial genomes shed light on interconnected biogeochemical processes in an aquifer system.</title>
        <authorList>
            <person name="Anantharaman K."/>
            <person name="Brown C.T."/>
            <person name="Hug L.A."/>
            <person name="Sharon I."/>
            <person name="Castelle C.J."/>
            <person name="Probst A.J."/>
            <person name="Thomas B.C."/>
            <person name="Singh A."/>
            <person name="Wilkins M.J."/>
            <person name="Karaoz U."/>
            <person name="Brodie E.L."/>
            <person name="Williams K.H."/>
            <person name="Hubbard S.S."/>
            <person name="Banfield J.F."/>
        </authorList>
    </citation>
    <scope>NUCLEOTIDE SEQUENCE [LARGE SCALE GENOMIC DNA]</scope>
</reference>
<dbReference type="Pfam" id="PF15738">
    <property type="entry name" value="YafQ_toxin"/>
    <property type="match status" value="1"/>
</dbReference>
<name>A0A1G1VCJ4_9BACT</name>
<dbReference type="NCBIfam" id="TIGR02385">
    <property type="entry name" value="RelE_StbE"/>
    <property type="match status" value="1"/>
</dbReference>
<dbReference type="STRING" id="1797517.A3F61_01590"/>
<dbReference type="SUPFAM" id="SSF143011">
    <property type="entry name" value="RelE-like"/>
    <property type="match status" value="1"/>
</dbReference>
<evidence type="ECO:0000313" key="2">
    <source>
        <dbReference type="EMBL" id="OGY13046.1"/>
    </source>
</evidence>
<dbReference type="InterPro" id="IPR007712">
    <property type="entry name" value="RelE/ParE_toxin"/>
</dbReference>
<dbReference type="InterPro" id="IPR004386">
    <property type="entry name" value="Toxin_YafQ-like"/>
</dbReference>
<dbReference type="AlphaFoldDB" id="A0A1G1VCJ4"/>
<protein>
    <submittedName>
        <fullName evidence="2">Uncharacterized protein</fullName>
    </submittedName>
</protein>
<accession>A0A1G1VCJ4</accession>
<dbReference type="InterPro" id="IPR035093">
    <property type="entry name" value="RelE/ParE_toxin_dom_sf"/>
</dbReference>
<keyword evidence="1" id="KW-1277">Toxin-antitoxin system</keyword>